<dbReference type="AlphaFoldDB" id="A0AAE9Z089"/>
<organism evidence="1 2">
    <name type="scientific">Thalassomonas viridans</name>
    <dbReference type="NCBI Taxonomy" id="137584"/>
    <lineage>
        <taxon>Bacteria</taxon>
        <taxon>Pseudomonadati</taxon>
        <taxon>Pseudomonadota</taxon>
        <taxon>Gammaproteobacteria</taxon>
        <taxon>Alteromonadales</taxon>
        <taxon>Colwelliaceae</taxon>
        <taxon>Thalassomonas</taxon>
    </lineage>
</organism>
<name>A0AAE9Z089_9GAMM</name>
<dbReference type="RefSeq" id="WP_274038342.1">
    <property type="nucleotide sequence ID" value="NZ_CP059733.1"/>
</dbReference>
<dbReference type="InterPro" id="IPR036890">
    <property type="entry name" value="HATPase_C_sf"/>
</dbReference>
<evidence type="ECO:0000313" key="1">
    <source>
        <dbReference type="EMBL" id="WDE03710.1"/>
    </source>
</evidence>
<sequence>MTTTFEDATPNPEYLIKSIAEQGYSLEAALADLMDNSISASANKIEILLDMNSEPFTLFLADNGDGMSVDRLKACMQFPSQSPDEDRSIVDLGRFGLGMKTASFSQTRRFTVLSRAKGTQTYSARTWDVELLKNKKWKLLVNSVCEIESILTKYKKLSGSFLNEFNDFEANTIIVWEGLFKFEEYLEEKNRKIALKREFTDVTSEHLSLVFHRFMEKKNNPLCIRVNNKILNPFNPFPTKETDFRPLKYKKRNFGNDSIKVEGFVLPSRSITEVKQGIGKWTTKKNSLMDMEGIYIYRANRIILFGGWNGLIKKAQRLQLARLRVDIGNNADHLLHLNVAKSQVIIPHELKDAFQNYIEELKSEAEKEYFNRGLVRFTGSKKNKIKLFEKKSTNKGLLLEINNEFPLYASLKEELTTSQISKLKVLIRMVNTAVNEIKKVHQPEVFTHIKTENDVKVDDLLVSIQELQNTGLDNRTIKKEMLPALGYDLATIPMEIMELLK</sequence>
<proteinExistence type="predicted"/>
<dbReference type="Pfam" id="PF13589">
    <property type="entry name" value="HATPase_c_3"/>
    <property type="match status" value="1"/>
</dbReference>
<evidence type="ECO:0000313" key="2">
    <source>
        <dbReference type="Proteomes" id="UP000032352"/>
    </source>
</evidence>
<dbReference type="SUPFAM" id="SSF55874">
    <property type="entry name" value="ATPase domain of HSP90 chaperone/DNA topoisomerase II/histidine kinase"/>
    <property type="match status" value="1"/>
</dbReference>
<accession>A0AAE9Z089</accession>
<keyword evidence="1" id="KW-0067">ATP-binding</keyword>
<dbReference type="EMBL" id="CP059733">
    <property type="protein sequence ID" value="WDE03710.1"/>
    <property type="molecule type" value="Genomic_DNA"/>
</dbReference>
<protein>
    <submittedName>
        <fullName evidence="1">ATP-binding protein</fullName>
    </submittedName>
</protein>
<keyword evidence="1" id="KW-0547">Nucleotide-binding</keyword>
<gene>
    <name evidence="1" type="ORF">SG34_020325</name>
</gene>
<reference evidence="1 2" key="1">
    <citation type="journal article" date="2015" name="Genome Announc.">
        <title>Draft Genome Sequences of Marine Isolates of Thalassomonas viridans and Thalassomonas actiniarum.</title>
        <authorList>
            <person name="Olonade I."/>
            <person name="van Zyl L.J."/>
            <person name="Trindade M."/>
        </authorList>
    </citation>
    <scope>NUCLEOTIDE SEQUENCE [LARGE SCALE GENOMIC DNA]</scope>
    <source>
        <strain evidence="1 2">XOM25</strain>
    </source>
</reference>
<dbReference type="KEGG" id="tvd:SG34_020325"/>
<keyword evidence="2" id="KW-1185">Reference proteome</keyword>
<dbReference type="GO" id="GO:0005524">
    <property type="term" value="F:ATP binding"/>
    <property type="evidence" value="ECO:0007669"/>
    <property type="project" value="UniProtKB-KW"/>
</dbReference>
<dbReference type="Gene3D" id="3.30.565.10">
    <property type="entry name" value="Histidine kinase-like ATPase, C-terminal domain"/>
    <property type="match status" value="1"/>
</dbReference>
<reference evidence="1 2" key="2">
    <citation type="journal article" date="2022" name="Mar. Drugs">
        <title>Bioassay-Guided Fractionation Leads to the Detection of Cholic Acid Generated by the Rare Thalassomonas sp.</title>
        <authorList>
            <person name="Pheiffer F."/>
            <person name="Schneider Y.K."/>
            <person name="Hansen E.H."/>
            <person name="Andersen J.H."/>
            <person name="Isaksson J."/>
            <person name="Busche T."/>
            <person name="R C."/>
            <person name="Kalinowski J."/>
            <person name="Zyl L.V."/>
            <person name="Trindade M."/>
        </authorList>
    </citation>
    <scope>NUCLEOTIDE SEQUENCE [LARGE SCALE GENOMIC DNA]</scope>
    <source>
        <strain evidence="1 2">XOM25</strain>
    </source>
</reference>
<dbReference type="Proteomes" id="UP000032352">
    <property type="component" value="Chromosome"/>
</dbReference>